<reference evidence="7" key="1">
    <citation type="journal article" date="2016" name="Nature">
        <title>The genome of the seagrass Zostera marina reveals angiosperm adaptation to the sea.</title>
        <authorList>
            <person name="Olsen J.L."/>
            <person name="Rouze P."/>
            <person name="Verhelst B."/>
            <person name="Lin Y.-C."/>
            <person name="Bayer T."/>
            <person name="Collen J."/>
            <person name="Dattolo E."/>
            <person name="De Paoli E."/>
            <person name="Dittami S."/>
            <person name="Maumus F."/>
            <person name="Michel G."/>
            <person name="Kersting A."/>
            <person name="Lauritano C."/>
            <person name="Lohaus R."/>
            <person name="Toepel M."/>
            <person name="Tonon T."/>
            <person name="Vanneste K."/>
            <person name="Amirebrahimi M."/>
            <person name="Brakel J."/>
            <person name="Bostroem C."/>
            <person name="Chovatia M."/>
            <person name="Grimwood J."/>
            <person name="Jenkins J.W."/>
            <person name="Jueterbock A."/>
            <person name="Mraz A."/>
            <person name="Stam W.T."/>
            <person name="Tice H."/>
            <person name="Bornberg-Bauer E."/>
            <person name="Green P.J."/>
            <person name="Pearson G.A."/>
            <person name="Procaccini G."/>
            <person name="Duarte C.M."/>
            <person name="Schmutz J."/>
            <person name="Reusch T.B.H."/>
            <person name="Van de Peer Y."/>
        </authorList>
    </citation>
    <scope>NUCLEOTIDE SEQUENCE [LARGE SCALE GENOMIC DNA]</scope>
    <source>
        <strain evidence="7">cv. Finnish</strain>
    </source>
</reference>
<name>A0A0K9PL96_ZOSMR</name>
<dbReference type="InterPro" id="IPR006564">
    <property type="entry name" value="Znf_PMZ"/>
</dbReference>
<evidence type="ECO:0000313" key="7">
    <source>
        <dbReference type="Proteomes" id="UP000036987"/>
    </source>
</evidence>
<dbReference type="Proteomes" id="UP000036987">
    <property type="component" value="Unassembled WGS sequence"/>
</dbReference>
<evidence type="ECO:0000256" key="2">
    <source>
        <dbReference type="ARBA" id="ARBA00022771"/>
    </source>
</evidence>
<protein>
    <submittedName>
        <fullName evidence="6">Mutator-like transposase-like protein</fullName>
    </submittedName>
</protein>
<gene>
    <name evidence="6" type="ORF">ZOSMA_208G00240</name>
</gene>
<dbReference type="PANTHER" id="PTHR31973:SF194">
    <property type="entry name" value="OS06G0632700 PROTEIN"/>
    <property type="match status" value="1"/>
</dbReference>
<dbReference type="PROSITE" id="PS50966">
    <property type="entry name" value="ZF_SWIM"/>
    <property type="match status" value="1"/>
</dbReference>
<comment type="caution">
    <text evidence="6">The sequence shown here is derived from an EMBL/GenBank/DDBJ whole genome shotgun (WGS) entry which is preliminary data.</text>
</comment>
<dbReference type="InterPro" id="IPR004332">
    <property type="entry name" value="Transposase_MuDR"/>
</dbReference>
<sequence>MDGKIVAICQLGAQFCMNRDGTLASTGGEAHAIDLDRDMKLDDFKVEMSSMFDCDLSEFVIKYLLPSDMKTLITVSNDRELQRMVDFSTGSSTTEVFLLNQEDNKRKDMDISALVAVTDTLIHDGSLIPFASPQSVKKQKISDDWGKLITGVDQSFESIKDFRDLLQKYAIANKFTYKFLKNDGTRVTAVCSTGDCQWKIQASALSPTHNVLINAFNDEHTCEGKSHTDGNRLANHRWVASIIKDKLRDSPHYKPREIASDLQRDYGLNLNYTQAWRGKSFAQRELLNIDGEVCDELPWFCERIRKTNPGSVATLVISDDDSLFERLFVSFYASLHGFEHGCRPLLFLNGISLKMSKQWKLLVATSVDAQNDVFPVAFALVLVEDEENWIWFLGELKLALSTSRTITFISNRQACQREAVAKVFGDSSHGHCFSDLVEEFRLQLESKDALTDPMKESLMYNLKQSAHAYKADEFNECIETINAISKEAAEWVLNSQPELWSNASFKGLRLDTLSSHASDLFHSWLGKVGRQESSVIQIVDWIRCKLMETIHTRRESANTWSEMLTSSANNKLEQESTKSCSLELVSATGHVYEVRDTELNVVNLETRECTCRKWQVSGLPCMHAISVIQRNQVLPLSDYCSEYFLTEFYRLTYSQCINPIPDVGRPISFDSPNKYPLRTPRLPGRPKQKPAELERMISKRTVKCSKCKEYGHNKATCKTEQHC</sequence>
<keyword evidence="1" id="KW-0479">Metal-binding</keyword>
<dbReference type="PANTHER" id="PTHR31973">
    <property type="entry name" value="POLYPROTEIN, PUTATIVE-RELATED"/>
    <property type="match status" value="1"/>
</dbReference>
<keyword evidence="3" id="KW-0862">Zinc</keyword>
<dbReference type="AlphaFoldDB" id="A0A0K9PL96"/>
<feature type="domain" description="SWIM-type" evidence="5">
    <location>
        <begin position="600"/>
        <end position="632"/>
    </location>
</feature>
<keyword evidence="2 4" id="KW-0863">Zinc-finger</keyword>
<dbReference type="GO" id="GO:0008270">
    <property type="term" value="F:zinc ion binding"/>
    <property type="evidence" value="ECO:0007669"/>
    <property type="project" value="UniProtKB-KW"/>
</dbReference>
<dbReference type="Pfam" id="PF03108">
    <property type="entry name" value="DBD_Tnp_Mut"/>
    <property type="match status" value="1"/>
</dbReference>
<keyword evidence="7" id="KW-1185">Reference proteome</keyword>
<dbReference type="OMA" id="AWRGRSI"/>
<organism evidence="6 7">
    <name type="scientific">Zostera marina</name>
    <name type="common">Eelgrass</name>
    <dbReference type="NCBI Taxonomy" id="29655"/>
    <lineage>
        <taxon>Eukaryota</taxon>
        <taxon>Viridiplantae</taxon>
        <taxon>Streptophyta</taxon>
        <taxon>Embryophyta</taxon>
        <taxon>Tracheophyta</taxon>
        <taxon>Spermatophyta</taxon>
        <taxon>Magnoliopsida</taxon>
        <taxon>Liliopsida</taxon>
        <taxon>Zosteraceae</taxon>
        <taxon>Zostera</taxon>
    </lineage>
</organism>
<accession>A0A0K9PL96</accession>
<dbReference type="SMART" id="SM00666">
    <property type="entry name" value="PB1"/>
    <property type="match status" value="1"/>
</dbReference>
<evidence type="ECO:0000259" key="5">
    <source>
        <dbReference type="PROSITE" id="PS50966"/>
    </source>
</evidence>
<dbReference type="Pfam" id="PF10551">
    <property type="entry name" value="MULE"/>
    <property type="match status" value="1"/>
</dbReference>
<dbReference type="Gene3D" id="3.10.20.90">
    <property type="entry name" value="Phosphatidylinositol 3-kinase Catalytic Subunit, Chain A, domain 1"/>
    <property type="match status" value="1"/>
</dbReference>
<dbReference type="OrthoDB" id="1346436at2759"/>
<dbReference type="Pfam" id="PF04434">
    <property type="entry name" value="SWIM"/>
    <property type="match status" value="1"/>
</dbReference>
<evidence type="ECO:0000256" key="1">
    <source>
        <dbReference type="ARBA" id="ARBA00022723"/>
    </source>
</evidence>
<dbReference type="InterPro" id="IPR007527">
    <property type="entry name" value="Znf_SWIM"/>
</dbReference>
<dbReference type="InterPro" id="IPR000270">
    <property type="entry name" value="PB1_dom"/>
</dbReference>
<dbReference type="Pfam" id="PF00564">
    <property type="entry name" value="PB1"/>
    <property type="match status" value="1"/>
</dbReference>
<dbReference type="STRING" id="29655.A0A0K9PL96"/>
<dbReference type="SUPFAM" id="SSF54277">
    <property type="entry name" value="CAD &amp; PB1 domains"/>
    <property type="match status" value="1"/>
</dbReference>
<evidence type="ECO:0000256" key="4">
    <source>
        <dbReference type="PROSITE-ProRule" id="PRU00325"/>
    </source>
</evidence>
<dbReference type="EMBL" id="LFYR01000753">
    <property type="protein sequence ID" value="KMZ69731.1"/>
    <property type="molecule type" value="Genomic_DNA"/>
</dbReference>
<dbReference type="SMART" id="SM00575">
    <property type="entry name" value="ZnF_PMZ"/>
    <property type="match status" value="1"/>
</dbReference>
<evidence type="ECO:0000256" key="3">
    <source>
        <dbReference type="ARBA" id="ARBA00022833"/>
    </source>
</evidence>
<evidence type="ECO:0000313" key="6">
    <source>
        <dbReference type="EMBL" id="KMZ69731.1"/>
    </source>
</evidence>
<dbReference type="InterPro" id="IPR018289">
    <property type="entry name" value="MULE_transposase_dom"/>
</dbReference>
<proteinExistence type="predicted"/>